<evidence type="ECO:0000313" key="3">
    <source>
        <dbReference type="EMBL" id="MDQ2582970.1"/>
    </source>
</evidence>
<evidence type="ECO:0000313" key="4">
    <source>
        <dbReference type="Proteomes" id="UP001225605"/>
    </source>
</evidence>
<evidence type="ECO:0000256" key="2">
    <source>
        <dbReference type="SAM" id="Phobius"/>
    </source>
</evidence>
<gene>
    <name evidence="3" type="ORF">CKY47_03005</name>
</gene>
<keyword evidence="2" id="KW-1133">Transmembrane helix</keyword>
<keyword evidence="2" id="KW-0812">Transmembrane</keyword>
<dbReference type="RefSeq" id="WP_306744040.1">
    <property type="nucleotide sequence ID" value="NZ_NSDM01000001.1"/>
</dbReference>
<protein>
    <recommendedName>
        <fullName evidence="5">Integral membrane protein</fullName>
    </recommendedName>
</protein>
<dbReference type="Proteomes" id="UP001225605">
    <property type="component" value="Unassembled WGS sequence"/>
</dbReference>
<name>A0ABU0WSZ8_9PSEU</name>
<keyword evidence="2" id="KW-0472">Membrane</keyword>
<evidence type="ECO:0000256" key="1">
    <source>
        <dbReference type="SAM" id="MobiDB-lite"/>
    </source>
</evidence>
<accession>A0ABU0WSZ8</accession>
<feature type="region of interest" description="Disordered" evidence="1">
    <location>
        <begin position="1"/>
        <end position="25"/>
    </location>
</feature>
<organism evidence="3 4">
    <name type="scientific">Saccharothrix yanglingensis</name>
    <dbReference type="NCBI Taxonomy" id="659496"/>
    <lineage>
        <taxon>Bacteria</taxon>
        <taxon>Bacillati</taxon>
        <taxon>Actinomycetota</taxon>
        <taxon>Actinomycetes</taxon>
        <taxon>Pseudonocardiales</taxon>
        <taxon>Pseudonocardiaceae</taxon>
        <taxon>Saccharothrix</taxon>
    </lineage>
</organism>
<proteinExistence type="predicted"/>
<feature type="transmembrane region" description="Helical" evidence="2">
    <location>
        <begin position="133"/>
        <end position="151"/>
    </location>
</feature>
<keyword evidence="4" id="KW-1185">Reference proteome</keyword>
<feature type="transmembrane region" description="Helical" evidence="2">
    <location>
        <begin position="104"/>
        <end position="127"/>
    </location>
</feature>
<comment type="caution">
    <text evidence="3">The sequence shown here is derived from an EMBL/GenBank/DDBJ whole genome shotgun (WGS) entry which is preliminary data.</text>
</comment>
<dbReference type="EMBL" id="NSDM01000001">
    <property type="protein sequence ID" value="MDQ2582970.1"/>
    <property type="molecule type" value="Genomic_DNA"/>
</dbReference>
<reference evidence="3 4" key="1">
    <citation type="submission" date="2017-06" db="EMBL/GenBank/DDBJ databases">
        <title>Cultured bacterium strain Saccharothrix yanglingensis Hhs.015.</title>
        <authorList>
            <person name="Xia Y."/>
        </authorList>
    </citation>
    <scope>NUCLEOTIDE SEQUENCE [LARGE SCALE GENOMIC DNA]</scope>
    <source>
        <strain evidence="3 4">Hhs.015</strain>
    </source>
</reference>
<sequence>MTQQDDFLGGLHYDRPSEPRVGPTAGVVRHYPAGNRCEPPRERVPAWWHVGGVVLGALAALVAVFAWGYGIDQFDEVRLRGLVAMGLGGLLVGLVCLGRLSPAAPLTAGVLALTGSVVAELGSVAFLPVLKPVFGSGGPIFAGVLLIVLAFRRR</sequence>
<feature type="transmembrane region" description="Helical" evidence="2">
    <location>
        <begin position="79"/>
        <end position="97"/>
    </location>
</feature>
<evidence type="ECO:0008006" key="5">
    <source>
        <dbReference type="Google" id="ProtNLM"/>
    </source>
</evidence>
<feature type="transmembrane region" description="Helical" evidence="2">
    <location>
        <begin position="46"/>
        <end position="67"/>
    </location>
</feature>